<evidence type="ECO:0000313" key="1">
    <source>
        <dbReference type="EMBL" id="HIV00037.1"/>
    </source>
</evidence>
<evidence type="ECO:0000313" key="2">
    <source>
        <dbReference type="Proteomes" id="UP000886891"/>
    </source>
</evidence>
<dbReference type="PANTHER" id="PTHR28055">
    <property type="entry name" value="ALTERED INHERITANCE OF MITOCHONDRIA PROTEIN 41, MITOCHONDRIAL"/>
    <property type="match status" value="1"/>
</dbReference>
<dbReference type="AlphaFoldDB" id="A0A9D1NCE1"/>
<dbReference type="Gene3D" id="1.10.1510.10">
    <property type="entry name" value="Uncharacterised protein YqeY/AIM41 PF09424, N-terminal domain"/>
    <property type="match status" value="1"/>
</dbReference>
<comment type="caution">
    <text evidence="1">The sequence shown here is derived from an EMBL/GenBank/DDBJ whole genome shotgun (WGS) entry which is preliminary data.</text>
</comment>
<dbReference type="InterPro" id="IPR019004">
    <property type="entry name" value="YqeY/Aim41"/>
</dbReference>
<dbReference type="Pfam" id="PF09424">
    <property type="entry name" value="YqeY"/>
    <property type="match status" value="1"/>
</dbReference>
<dbReference type="GO" id="GO:0016884">
    <property type="term" value="F:carbon-nitrogen ligase activity, with glutamine as amido-N-donor"/>
    <property type="evidence" value="ECO:0007669"/>
    <property type="project" value="InterPro"/>
</dbReference>
<dbReference type="InterPro" id="IPR003789">
    <property type="entry name" value="Asn/Gln_tRNA_amidoTrase-B-like"/>
</dbReference>
<protein>
    <submittedName>
        <fullName evidence="1">GatB/YqeY domain-containing protein</fullName>
    </submittedName>
</protein>
<dbReference type="EMBL" id="DVOH01000021">
    <property type="protein sequence ID" value="HIV00037.1"/>
    <property type="molecule type" value="Genomic_DNA"/>
</dbReference>
<gene>
    <name evidence="1" type="ORF">IAB14_02840</name>
</gene>
<proteinExistence type="predicted"/>
<dbReference type="Proteomes" id="UP000886891">
    <property type="component" value="Unassembled WGS sequence"/>
</dbReference>
<reference evidence="1" key="1">
    <citation type="submission" date="2020-10" db="EMBL/GenBank/DDBJ databases">
        <authorList>
            <person name="Gilroy R."/>
        </authorList>
    </citation>
    <scope>NUCLEOTIDE SEQUENCE</scope>
    <source>
        <strain evidence="1">23406</strain>
    </source>
</reference>
<dbReference type="PANTHER" id="PTHR28055:SF1">
    <property type="entry name" value="ALTERED INHERITANCE OF MITOCHONDRIA PROTEIN 41, MITOCHONDRIAL"/>
    <property type="match status" value="1"/>
</dbReference>
<accession>A0A9D1NCE1</accession>
<name>A0A9D1NCE1_9FIRM</name>
<organism evidence="1 2">
    <name type="scientific">Candidatus Stercoripulliclostridium merdipullorum</name>
    <dbReference type="NCBI Taxonomy" id="2840952"/>
    <lineage>
        <taxon>Bacteria</taxon>
        <taxon>Bacillati</taxon>
        <taxon>Bacillota</taxon>
        <taxon>Clostridia</taxon>
        <taxon>Eubacteriales</taxon>
        <taxon>Candidatus Stercoripulliclostridium</taxon>
    </lineage>
</organism>
<dbReference type="SUPFAM" id="SSF89095">
    <property type="entry name" value="GatB/YqeY motif"/>
    <property type="match status" value="1"/>
</dbReference>
<sequence length="140" mass="15373">MTIDDFKKEKIAAMKAHDADAVSALNSVINKLMSLTIERRAKGEGVTDADAVAVLQKVEKELAEERSANQTAGRSERVAELDRQIEAIGKYLPKQMTADEIKAEILGLADRSVPTVMRHFKANFAGKCDMKLVSEVLKSL</sequence>
<reference evidence="1" key="2">
    <citation type="journal article" date="2021" name="PeerJ">
        <title>Extensive microbial diversity within the chicken gut microbiome revealed by metagenomics and culture.</title>
        <authorList>
            <person name="Gilroy R."/>
            <person name="Ravi A."/>
            <person name="Getino M."/>
            <person name="Pursley I."/>
            <person name="Horton D.L."/>
            <person name="Alikhan N.F."/>
            <person name="Baker D."/>
            <person name="Gharbi K."/>
            <person name="Hall N."/>
            <person name="Watson M."/>
            <person name="Adriaenssens E.M."/>
            <person name="Foster-Nyarko E."/>
            <person name="Jarju S."/>
            <person name="Secka A."/>
            <person name="Antonio M."/>
            <person name="Oren A."/>
            <person name="Chaudhuri R.R."/>
            <person name="La Ragione R."/>
            <person name="Hildebrand F."/>
            <person name="Pallen M.J."/>
        </authorList>
    </citation>
    <scope>NUCLEOTIDE SEQUENCE</scope>
    <source>
        <strain evidence="1">23406</strain>
    </source>
</reference>
<dbReference type="InterPro" id="IPR042184">
    <property type="entry name" value="YqeY/Aim41_N"/>
</dbReference>